<keyword evidence="6" id="KW-0325">Glycoprotein</keyword>
<dbReference type="PANTHER" id="PTHR10108:SF1130">
    <property type="entry name" value="METHYLTRANSFERASE PMT26-RELATED"/>
    <property type="match status" value="1"/>
</dbReference>
<evidence type="ECO:0000256" key="3">
    <source>
        <dbReference type="ARBA" id="ARBA00022603"/>
    </source>
</evidence>
<evidence type="ECO:0000256" key="1">
    <source>
        <dbReference type="ARBA" id="ARBA00004606"/>
    </source>
</evidence>
<keyword evidence="4 6" id="KW-0812">Transmembrane</keyword>
<dbReference type="PANTHER" id="PTHR10108">
    <property type="entry name" value="SAM-DEPENDENT METHYLTRANSFERASE"/>
    <property type="match status" value="1"/>
</dbReference>
<evidence type="ECO:0000256" key="2">
    <source>
        <dbReference type="ARBA" id="ARBA00008361"/>
    </source>
</evidence>
<evidence type="ECO:0000256" key="4">
    <source>
        <dbReference type="ARBA" id="ARBA00022968"/>
    </source>
</evidence>
<gene>
    <name evidence="7" type="ORF">IFM89_018837</name>
</gene>
<evidence type="ECO:0000313" key="7">
    <source>
        <dbReference type="EMBL" id="KAF9609852.1"/>
    </source>
</evidence>
<keyword evidence="4 6" id="KW-0735">Signal-anchor</keyword>
<dbReference type="EMBL" id="JADFTS010000004">
    <property type="protein sequence ID" value="KAF9609852.1"/>
    <property type="molecule type" value="Genomic_DNA"/>
</dbReference>
<evidence type="ECO:0000256" key="6">
    <source>
        <dbReference type="RuleBase" id="RU366043"/>
    </source>
</evidence>
<comment type="similarity">
    <text evidence="2 6">Belongs to the methyltransferase superfamily.</text>
</comment>
<dbReference type="GO" id="GO:0005768">
    <property type="term" value="C:endosome"/>
    <property type="evidence" value="ECO:0007669"/>
    <property type="project" value="TreeGrafter"/>
</dbReference>
<dbReference type="Pfam" id="PF03141">
    <property type="entry name" value="Methyltransf_29"/>
    <property type="match status" value="1"/>
</dbReference>
<dbReference type="EC" id="2.1.1.-" evidence="6"/>
<evidence type="ECO:0000313" key="8">
    <source>
        <dbReference type="Proteomes" id="UP000631114"/>
    </source>
</evidence>
<keyword evidence="6" id="KW-0808">Transferase</keyword>
<sequence length="127" mass="14607">IGPDISWGKHTRVVMDVRCGVASFGEFLFEKNVLTMSLAPKDEHEAQVQFALERGIPTISAVMGTKILPFPARVFDAVHCARCGKFLLELNHLLRLGGYFVWYATPIYQKQQDIEIWRGRYLRYLFT</sequence>
<dbReference type="GO" id="GO:0008168">
    <property type="term" value="F:methyltransferase activity"/>
    <property type="evidence" value="ECO:0007669"/>
    <property type="project" value="UniProtKB-UniRule"/>
</dbReference>
<dbReference type="GO" id="GO:0016020">
    <property type="term" value="C:membrane"/>
    <property type="evidence" value="ECO:0007669"/>
    <property type="project" value="UniProtKB-SubCell"/>
</dbReference>
<feature type="non-terminal residue" evidence="7">
    <location>
        <position position="1"/>
    </location>
</feature>
<comment type="caution">
    <text evidence="7">The sequence shown here is derived from an EMBL/GenBank/DDBJ whole genome shotgun (WGS) entry which is preliminary data.</text>
</comment>
<accession>A0A835I566</accession>
<proteinExistence type="inferred from homology"/>
<keyword evidence="8" id="KW-1185">Reference proteome</keyword>
<keyword evidence="3 6" id="KW-0489">Methyltransferase</keyword>
<protein>
    <recommendedName>
        <fullName evidence="6">Methyltransferase</fullName>
        <ecNumber evidence="6">2.1.1.-</ecNumber>
    </recommendedName>
</protein>
<reference evidence="7 8" key="1">
    <citation type="submission" date="2020-10" db="EMBL/GenBank/DDBJ databases">
        <title>The Coptis chinensis genome and diversification of protoberbering-type alkaloids.</title>
        <authorList>
            <person name="Wang B."/>
            <person name="Shu S."/>
            <person name="Song C."/>
            <person name="Liu Y."/>
        </authorList>
    </citation>
    <scope>NUCLEOTIDE SEQUENCE [LARGE SCALE GENOMIC DNA]</scope>
    <source>
        <strain evidence="7">HL-2020</strain>
        <tissue evidence="7">Leaf</tissue>
    </source>
</reference>
<organism evidence="7 8">
    <name type="scientific">Coptis chinensis</name>
    <dbReference type="NCBI Taxonomy" id="261450"/>
    <lineage>
        <taxon>Eukaryota</taxon>
        <taxon>Viridiplantae</taxon>
        <taxon>Streptophyta</taxon>
        <taxon>Embryophyta</taxon>
        <taxon>Tracheophyta</taxon>
        <taxon>Spermatophyta</taxon>
        <taxon>Magnoliopsida</taxon>
        <taxon>Ranunculales</taxon>
        <taxon>Ranunculaceae</taxon>
        <taxon>Coptidoideae</taxon>
        <taxon>Coptis</taxon>
    </lineage>
</organism>
<name>A0A835I566_9MAGN</name>
<dbReference type="SUPFAM" id="SSF53335">
    <property type="entry name" value="S-adenosyl-L-methionine-dependent methyltransferases"/>
    <property type="match status" value="1"/>
</dbReference>
<evidence type="ECO:0000256" key="5">
    <source>
        <dbReference type="ARBA" id="ARBA00037847"/>
    </source>
</evidence>
<dbReference type="GO" id="GO:0005802">
    <property type="term" value="C:trans-Golgi network"/>
    <property type="evidence" value="ECO:0007669"/>
    <property type="project" value="TreeGrafter"/>
</dbReference>
<dbReference type="Proteomes" id="UP000631114">
    <property type="component" value="Unassembled WGS sequence"/>
</dbReference>
<dbReference type="OrthoDB" id="1909352at2759"/>
<dbReference type="InterPro" id="IPR029063">
    <property type="entry name" value="SAM-dependent_MTases_sf"/>
</dbReference>
<dbReference type="InterPro" id="IPR004159">
    <property type="entry name" value="Put_SAM_MeTrfase"/>
</dbReference>
<dbReference type="GO" id="GO:0032259">
    <property type="term" value="P:methylation"/>
    <property type="evidence" value="ECO:0007669"/>
    <property type="project" value="UniProtKB-KW"/>
</dbReference>
<dbReference type="AlphaFoldDB" id="A0A835I566"/>
<comment type="subcellular location">
    <subcellularLocation>
        <location evidence="5">Endomembrane system</location>
        <topology evidence="5">Single-pass membrane protein</topology>
    </subcellularLocation>
    <subcellularLocation>
        <location evidence="1 6">Membrane</location>
        <topology evidence="1 6">Single-pass type II membrane protein</topology>
    </subcellularLocation>
</comment>